<evidence type="ECO:0000256" key="3">
    <source>
        <dbReference type="SAM" id="SignalP"/>
    </source>
</evidence>
<accession>A0A8H6QSI7</accession>
<evidence type="ECO:0000313" key="4">
    <source>
        <dbReference type="EMBL" id="KAF7177066.1"/>
    </source>
</evidence>
<feature type="compositionally biased region" description="Low complexity" evidence="2">
    <location>
        <begin position="322"/>
        <end position="403"/>
    </location>
</feature>
<evidence type="ECO:0000256" key="1">
    <source>
        <dbReference type="ARBA" id="ARBA00010579"/>
    </source>
</evidence>
<dbReference type="PANTHER" id="PTHR31654">
    <property type="entry name" value="SECRETED BETA-GLUCOSIDASE ADG3-RELATED"/>
    <property type="match status" value="1"/>
</dbReference>
<dbReference type="EMBL" id="JACBAG010001903">
    <property type="protein sequence ID" value="KAF7177066.1"/>
    <property type="molecule type" value="Genomic_DNA"/>
</dbReference>
<evidence type="ECO:0000256" key="2">
    <source>
        <dbReference type="SAM" id="MobiDB-lite"/>
    </source>
</evidence>
<dbReference type="InterPro" id="IPR053088">
    <property type="entry name" value="Beta-glucosidase/SUN-like"/>
</dbReference>
<dbReference type="AlphaFoldDB" id="A0A8H6QSI7"/>
<protein>
    <recommendedName>
        <fullName evidence="6">SUN domain protein (Adg3)</fullName>
    </recommendedName>
</protein>
<proteinExistence type="inferred from homology"/>
<evidence type="ECO:0000313" key="5">
    <source>
        <dbReference type="Proteomes" id="UP000641853"/>
    </source>
</evidence>
<name>A0A8H6QSI7_9EURO</name>
<dbReference type="Proteomes" id="UP000641853">
    <property type="component" value="Unassembled WGS sequence"/>
</dbReference>
<feature type="region of interest" description="Disordered" evidence="2">
    <location>
        <begin position="317"/>
        <end position="403"/>
    </location>
</feature>
<feature type="chain" id="PRO_5034979956" description="SUN domain protein (Adg3)" evidence="3">
    <location>
        <begin position="22"/>
        <end position="472"/>
    </location>
</feature>
<dbReference type="InterPro" id="IPR005556">
    <property type="entry name" value="SUN"/>
</dbReference>
<dbReference type="Pfam" id="PF03856">
    <property type="entry name" value="SUN"/>
    <property type="match status" value="1"/>
</dbReference>
<feature type="signal peptide" evidence="3">
    <location>
        <begin position="1"/>
        <end position="21"/>
    </location>
</feature>
<keyword evidence="3" id="KW-0732">Signal</keyword>
<organism evidence="4 5">
    <name type="scientific">Aspergillus felis</name>
    <dbReference type="NCBI Taxonomy" id="1287682"/>
    <lineage>
        <taxon>Eukaryota</taxon>
        <taxon>Fungi</taxon>
        <taxon>Dikarya</taxon>
        <taxon>Ascomycota</taxon>
        <taxon>Pezizomycotina</taxon>
        <taxon>Eurotiomycetes</taxon>
        <taxon>Eurotiomycetidae</taxon>
        <taxon>Eurotiales</taxon>
        <taxon>Aspergillaceae</taxon>
        <taxon>Aspergillus</taxon>
        <taxon>Aspergillus subgen. Fumigati</taxon>
    </lineage>
</organism>
<comment type="similarity">
    <text evidence="1">Belongs to the SUN family.</text>
</comment>
<evidence type="ECO:0008006" key="6">
    <source>
        <dbReference type="Google" id="ProtNLM"/>
    </source>
</evidence>
<reference evidence="4" key="1">
    <citation type="submission" date="2020-06" db="EMBL/GenBank/DDBJ databases">
        <title>Draft genome sequences of strains closely related to Aspergillus parafelis and Aspergillus hiratsukae.</title>
        <authorList>
            <person name="Dos Santos R.A.C."/>
            <person name="Rivero-Menendez O."/>
            <person name="Steenwyk J.L."/>
            <person name="Mead M.E."/>
            <person name="Goldman G.H."/>
            <person name="Alastruey-Izquierdo A."/>
            <person name="Rokas A."/>
        </authorList>
    </citation>
    <scope>NUCLEOTIDE SEQUENCE</scope>
    <source>
        <strain evidence="4">CNM-CM7691</strain>
    </source>
</reference>
<sequence>MRFDMVSGASALLWLIAGVEASKHAHLHHLRHEHGAIHSVAEVGAPLEKRGGKCEFPSDAGLVAVTPNMKNAGWAMSPDQACEPGNYCPYACPPGQVSMQWDPKATSYSYPVSMNGGLYCDKDGQIKKPFPDKPYCQDGTGALGAKNKCSKQVAFCQTVLPGNEAMLIPTLVEEVATLAVPDLSYWCETAAHFYINPPGYDTETACVWGTSASPIGNWSPYVAGANTDGNGNTFVKIGWNPIYLEPTTPFRDVVPEFGVEIECEGNGCNGLPCRIDPAVNAVNEMIGSSSVGAGGATFCVVTVPKGEKANVVVFEKSGGGSSSSSNGGSHSTTAAASTTSQPSSTTTTTSSSVASSSTSTRASSSSSETSETGSSSSASVTPSASSDHSSSAKSSSAGQASESGSFSYTYKPHVFVEQSVSVQAMAAETAGTTQAAATPSSTSKAKEGSAADVAVSVLTLGMGAVAAIMIHL</sequence>
<gene>
    <name evidence="4" type="ORF">CNMCM7691_004714</name>
</gene>
<comment type="caution">
    <text evidence="4">The sequence shown here is derived from an EMBL/GenBank/DDBJ whole genome shotgun (WGS) entry which is preliminary data.</text>
</comment>
<dbReference type="PANTHER" id="PTHR31654:SF0">
    <property type="entry name" value="SECRETED BETA-GLUCOSIDASE ADG3-RELATED"/>
    <property type="match status" value="1"/>
</dbReference>
<keyword evidence="5" id="KW-1185">Reference proteome</keyword>